<reference evidence="1" key="1">
    <citation type="submission" date="2018-05" db="EMBL/GenBank/DDBJ databases">
        <authorList>
            <person name="Lanie J.A."/>
            <person name="Ng W.-L."/>
            <person name="Kazmierczak K.M."/>
            <person name="Andrzejewski T.M."/>
            <person name="Davidsen T.M."/>
            <person name="Wayne K.J."/>
            <person name="Tettelin H."/>
            <person name="Glass J.I."/>
            <person name="Rusch D."/>
            <person name="Podicherti R."/>
            <person name="Tsui H.-C.T."/>
            <person name="Winkler M.E."/>
        </authorList>
    </citation>
    <scope>NUCLEOTIDE SEQUENCE</scope>
</reference>
<organism evidence="1">
    <name type="scientific">marine metagenome</name>
    <dbReference type="NCBI Taxonomy" id="408172"/>
    <lineage>
        <taxon>unclassified sequences</taxon>
        <taxon>metagenomes</taxon>
        <taxon>ecological metagenomes</taxon>
    </lineage>
</organism>
<proteinExistence type="predicted"/>
<protein>
    <submittedName>
        <fullName evidence="1">Uncharacterized protein</fullName>
    </submittedName>
</protein>
<gene>
    <name evidence="1" type="ORF">METZ01_LOCUS273208</name>
</gene>
<evidence type="ECO:0000313" key="1">
    <source>
        <dbReference type="EMBL" id="SVC20354.1"/>
    </source>
</evidence>
<dbReference type="EMBL" id="UINC01078867">
    <property type="protein sequence ID" value="SVC20354.1"/>
    <property type="molecule type" value="Genomic_DNA"/>
</dbReference>
<accession>A0A382K633</accession>
<dbReference type="AlphaFoldDB" id="A0A382K633"/>
<sequence length="62" mass="7298">MAGNRTEKNPIWRTMMVLPEVSRDGMKICPTRSKAKQNHRFLYQVQVGRIAKYRLEQKEGYG</sequence>
<name>A0A382K633_9ZZZZ</name>